<evidence type="ECO:0000256" key="1">
    <source>
        <dbReference type="SAM" id="Coils"/>
    </source>
</evidence>
<gene>
    <name evidence="3" type="ORF">C3747_96g74</name>
</gene>
<accession>A0A2V2WIB5</accession>
<dbReference type="VEuPathDB" id="TriTrypDB:TcBrA4_0127710"/>
<dbReference type="VEuPathDB" id="TriTrypDB:BCY84_14995"/>
<dbReference type="VEuPathDB" id="TriTrypDB:TcCL_ESM02678"/>
<dbReference type="VEuPathDB" id="TriTrypDB:C3747_96g74"/>
<organism evidence="3 4">
    <name type="scientific">Trypanosoma cruzi</name>
    <dbReference type="NCBI Taxonomy" id="5693"/>
    <lineage>
        <taxon>Eukaryota</taxon>
        <taxon>Discoba</taxon>
        <taxon>Euglenozoa</taxon>
        <taxon>Kinetoplastea</taxon>
        <taxon>Metakinetoplastina</taxon>
        <taxon>Trypanosomatida</taxon>
        <taxon>Trypanosomatidae</taxon>
        <taxon>Trypanosoma</taxon>
        <taxon>Schizotrypanum</taxon>
    </lineage>
</organism>
<dbReference type="AlphaFoldDB" id="A0A2V2WIB5"/>
<feature type="coiled-coil region" evidence="1">
    <location>
        <begin position="171"/>
        <end position="198"/>
    </location>
</feature>
<dbReference type="VEuPathDB" id="TriTrypDB:C4B63_10g476"/>
<reference evidence="3 4" key="1">
    <citation type="journal article" date="2018" name="Microb. Genom.">
        <title>Expanding an expanded genome: long-read sequencing of Trypanosoma cruzi.</title>
        <authorList>
            <person name="Berna L."/>
            <person name="Rodriguez M."/>
            <person name="Chiribao M.L."/>
            <person name="Parodi-Talice A."/>
            <person name="Pita S."/>
            <person name="Rijo G."/>
            <person name="Alvarez-Valin F."/>
            <person name="Robello C."/>
        </authorList>
    </citation>
    <scope>NUCLEOTIDE SEQUENCE [LARGE SCALE GENOMIC DNA]</scope>
    <source>
        <strain evidence="3 4">TCC</strain>
    </source>
</reference>
<evidence type="ECO:0000256" key="2">
    <source>
        <dbReference type="SAM" id="MobiDB-lite"/>
    </source>
</evidence>
<dbReference type="VEuPathDB" id="TriTrypDB:TcCLB.510651.10"/>
<feature type="region of interest" description="Disordered" evidence="2">
    <location>
        <begin position="251"/>
        <end position="290"/>
    </location>
</feature>
<comment type="caution">
    <text evidence="3">The sequence shown here is derived from an EMBL/GenBank/DDBJ whole genome shotgun (WGS) entry which is preliminary data.</text>
</comment>
<dbReference type="Proteomes" id="UP000246078">
    <property type="component" value="Unassembled WGS sequence"/>
</dbReference>
<name>A0A2V2WIB5_TRYCR</name>
<evidence type="ECO:0000313" key="3">
    <source>
        <dbReference type="EMBL" id="PWV07932.1"/>
    </source>
</evidence>
<proteinExistence type="predicted"/>
<keyword evidence="1" id="KW-0175">Coiled coil</keyword>
<feature type="compositionally biased region" description="Basic and acidic residues" evidence="2">
    <location>
        <begin position="255"/>
        <end position="264"/>
    </location>
</feature>
<evidence type="ECO:0000313" key="4">
    <source>
        <dbReference type="Proteomes" id="UP000246078"/>
    </source>
</evidence>
<dbReference type="VEuPathDB" id="TriTrypDB:TcG_01525"/>
<protein>
    <submittedName>
        <fullName evidence="3">Uncharacterized protein</fullName>
    </submittedName>
</protein>
<sequence length="350" mass="39074">MYIYIDWRIAVWLGDSCGAQCVCVCVLGGGAVCFHRSFCADCRDGQAPTRRRGWKHCSFRPVASDEEEEVGRNACRDAVVREYLNNLPCVFEGDACPSHVVEDERVENEIAQLDRDGLKERVRSETRRCNEALMELLEQEQQMSSTLTGMRHLESRLRDSEGVPELLRQQLREANKCIEELRCEKADALSQLSDTKMDLADVSERTNYLQRCIDAKTKGERERNAFLLSAYRAIPADPNFGASILRAKSPSLEDGIDRGGDGARRSGIQQKGPSIHRPPQEGRKPGTGAKLAMRVERNVVVSLGYSDPQGHSPRQASLRGTDPHCTCFVQEPEVAQGDECSWHNNGAAHN</sequence>
<dbReference type="EMBL" id="PRFC01000096">
    <property type="protein sequence ID" value="PWV07932.1"/>
    <property type="molecule type" value="Genomic_DNA"/>
</dbReference>
<dbReference type="VEuPathDB" id="TriTrypDB:TcBrA4_0127700"/>